<dbReference type="EMBL" id="JADBEK010000001">
    <property type="protein sequence ID" value="MBE1583496.1"/>
    <property type="molecule type" value="Genomic_DNA"/>
</dbReference>
<sequence>MRLSDLLARPVRDSSGRPAGQVADVRLVQDGPLLRQVQHAFRVAGLIVVTRHTGRLFGYERGPAIKGPWLVRAVLKVLHRNTRYVPWEHVDRIDDDGVLLRVPLDELTSVHDLYQDSGP</sequence>
<evidence type="ECO:0000313" key="1">
    <source>
        <dbReference type="EMBL" id="MBE1583496.1"/>
    </source>
</evidence>
<accession>A0ABR9LTT9</accession>
<gene>
    <name evidence="1" type="ORF">H4W80_001754</name>
</gene>
<protein>
    <submittedName>
        <fullName evidence="1">Sporulation protein YlmC with PRC-barrel domain</fullName>
    </submittedName>
</protein>
<dbReference type="RefSeq" id="WP_192784584.1">
    <property type="nucleotide sequence ID" value="NZ_JADBEK010000001.1"/>
</dbReference>
<name>A0ABR9LTT9_9ACTN</name>
<organism evidence="1 2">
    <name type="scientific">Nonomuraea angiospora</name>
    <dbReference type="NCBI Taxonomy" id="46172"/>
    <lineage>
        <taxon>Bacteria</taxon>
        <taxon>Bacillati</taxon>
        <taxon>Actinomycetota</taxon>
        <taxon>Actinomycetes</taxon>
        <taxon>Streptosporangiales</taxon>
        <taxon>Streptosporangiaceae</taxon>
        <taxon>Nonomuraea</taxon>
    </lineage>
</organism>
<dbReference type="Proteomes" id="UP000633509">
    <property type="component" value="Unassembled WGS sequence"/>
</dbReference>
<evidence type="ECO:0000313" key="2">
    <source>
        <dbReference type="Proteomes" id="UP000633509"/>
    </source>
</evidence>
<keyword evidence="2" id="KW-1185">Reference proteome</keyword>
<comment type="caution">
    <text evidence="1">The sequence shown here is derived from an EMBL/GenBank/DDBJ whole genome shotgun (WGS) entry which is preliminary data.</text>
</comment>
<reference evidence="1 2" key="1">
    <citation type="submission" date="2020-10" db="EMBL/GenBank/DDBJ databases">
        <title>Sequencing the genomes of 1000 actinobacteria strains.</title>
        <authorList>
            <person name="Klenk H.-P."/>
        </authorList>
    </citation>
    <scope>NUCLEOTIDE SEQUENCE [LARGE SCALE GENOMIC DNA]</scope>
    <source>
        <strain evidence="1 2">DSM 43173</strain>
    </source>
</reference>
<proteinExistence type="predicted"/>